<dbReference type="InterPro" id="IPR011890">
    <property type="entry name" value="SMC_prok"/>
</dbReference>
<dbReference type="GO" id="GO:0005524">
    <property type="term" value="F:ATP binding"/>
    <property type="evidence" value="ECO:0007669"/>
    <property type="project" value="UniProtKB-UniRule"/>
</dbReference>
<dbReference type="SUPFAM" id="SSF75553">
    <property type="entry name" value="Smc hinge domain"/>
    <property type="match status" value="1"/>
</dbReference>
<dbReference type="FunFam" id="3.40.50.300:FF:000984">
    <property type="entry name" value="Chromosome partition protein Smc"/>
    <property type="match status" value="1"/>
</dbReference>
<feature type="region of interest" description="Disordered" evidence="8">
    <location>
        <begin position="310"/>
        <end position="331"/>
    </location>
</feature>
<evidence type="ECO:0000256" key="7">
    <source>
        <dbReference type="HAMAP-Rule" id="MF_01894"/>
    </source>
</evidence>
<protein>
    <recommendedName>
        <fullName evidence="7">Chromosome partition protein Smc</fullName>
    </recommendedName>
</protein>
<evidence type="ECO:0000313" key="10">
    <source>
        <dbReference type="EMBL" id="MCD2109869.1"/>
    </source>
</evidence>
<dbReference type="FunFam" id="3.40.50.300:FF:000901">
    <property type="entry name" value="Chromosome partition protein Smc"/>
    <property type="match status" value="1"/>
</dbReference>
<dbReference type="InterPro" id="IPR010935">
    <property type="entry name" value="SMC_hinge"/>
</dbReference>
<sequence length="1208" mass="130848">MYLKSLTLKGFKSFASSTTLRFEPGITCVVGPNGSGKSNVVDALTWVMGEQGAKALRGGKMQDVIFAGTAGRPPLGRAEVTLTIDNSDGALPIEYSEVSVTRRMFRDGAGEYEINGSSCRLMDVQELLSDSGIGREMHVIVGQGRLAAILESRPEDRRAFIEEAAGVLKHRKRKEKALRKLDSMQANLARLTDLTAELRRQLKPLGRQAEVARRAQTIQADLRDARLRLAADDLVTRRAELAGHDEQEKMVRERLDTVLAAFDDANAELARHEQALAQLTPGAEAASQTWFRLSALAERVSATVRVAQERARHLHAEPEDRSGQDPDEMEARADRIAAEEAELVEAVEIAHGALEAAREQLAEQEEAAAAAERAHLAAVRAVADRREGLARLAGQVETMRTRAESIDAEIARLTVAIEEARLRGVAAQAEFETAQARIDDLDAGEIDADAQHERALEAQRLADERVTELHEAERAAGKEVASLGARIEALSMGLERTDGAAWLIDTRSGDGLVGRLADRLRVSPGYEAAVAAAFGAAADALEVESADAAISAVAALADADQGRVAFVLPGAAGPTDTGDLPTGARWLREVVECPADLRGGVDGLLARTVVVDDLPTALGVCAARPDLRAVTRGGDLAGAGWVVGGSHRAPSTLEIQAAIDTSRAGLEQAERRSEELAAALAGALAEQAERAEHVEQTLAALNESDAAMSAVYEQLGRLGQAARTAHAESGRLAAQRTEAEKERDAAREKLVELEERLRLAEDDSAGSSDGAGTEHTAAEREMAAAALAEIRAVEVEARLAARTAEERAEALRGKADSLRRAAQAEREARARAERARIARRQAAAVAAAVAESGQRLAEQLELAVATALAQRDDLNRRRAECAEQLERARELVRELSAQRDQLTDAVHRDEVARAQASLRIEQLEQTILEQHGIALDDLVAEYGPDVPLPPTPLEMAEYEQARERGEQVVAPQPMPYDRATEERRAKRAEKDLATLGRVNPLALEEFAALEERYNFLSTQLEDVKSARKDLLAVVEEVDARILQVFTEAYADVEREFEQVFAKLFPGGEGRLVLTDPSDMLTTGIEVEARPPGKKVKRLSLLSGGEKSLTAVAMLVAIFRARPSPFYVMDEVEAALDDTNLRRLIGLFEQLREKSQLIVITHQKPTMEVADALYGVSMRGDGITRVISQRLRGREIATPVPEPEEELQA</sequence>
<dbReference type="InterPro" id="IPR027417">
    <property type="entry name" value="P-loop_NTPase"/>
</dbReference>
<dbReference type="GO" id="GO:0016887">
    <property type="term" value="F:ATP hydrolysis activity"/>
    <property type="evidence" value="ECO:0007669"/>
    <property type="project" value="InterPro"/>
</dbReference>
<dbReference type="Proteomes" id="UP001198630">
    <property type="component" value="Unassembled WGS sequence"/>
</dbReference>
<dbReference type="InterPro" id="IPR036277">
    <property type="entry name" value="SMC_hinge_sf"/>
</dbReference>
<dbReference type="Gene3D" id="1.20.1060.20">
    <property type="match status" value="1"/>
</dbReference>
<dbReference type="InterPro" id="IPR003395">
    <property type="entry name" value="RecF/RecN/SMC_N"/>
</dbReference>
<comment type="subcellular location">
    <subcellularLocation>
        <location evidence="1 7">Cytoplasm</location>
    </subcellularLocation>
</comment>
<evidence type="ECO:0000256" key="3">
    <source>
        <dbReference type="ARBA" id="ARBA00022741"/>
    </source>
</evidence>
<dbReference type="AlphaFoldDB" id="A0AAW4XAG4"/>
<feature type="coiled-coil region" evidence="7">
    <location>
        <begin position="167"/>
        <end position="201"/>
    </location>
</feature>
<feature type="coiled-coil region" evidence="7">
    <location>
        <begin position="801"/>
        <end position="905"/>
    </location>
</feature>
<feature type="domain" description="SMC hinge" evidence="9">
    <location>
        <begin position="510"/>
        <end position="621"/>
    </location>
</feature>
<dbReference type="Gene3D" id="3.40.50.300">
    <property type="entry name" value="P-loop containing nucleotide triphosphate hydrolases"/>
    <property type="match status" value="2"/>
</dbReference>
<dbReference type="Pfam" id="PF06470">
    <property type="entry name" value="SMC_hinge"/>
    <property type="match status" value="1"/>
</dbReference>
<dbReference type="GO" id="GO:0007059">
    <property type="term" value="P:chromosome segregation"/>
    <property type="evidence" value="ECO:0007669"/>
    <property type="project" value="UniProtKB-UniRule"/>
</dbReference>
<organism evidence="10 11">
    <name type="scientific">Rhodococcus rhodochrous</name>
    <dbReference type="NCBI Taxonomy" id="1829"/>
    <lineage>
        <taxon>Bacteria</taxon>
        <taxon>Bacillati</taxon>
        <taxon>Actinomycetota</taxon>
        <taxon>Actinomycetes</taxon>
        <taxon>Mycobacteriales</taxon>
        <taxon>Nocardiaceae</taxon>
        <taxon>Rhodococcus</taxon>
    </lineage>
</organism>
<feature type="coiled-coil region" evidence="7">
    <location>
        <begin position="344"/>
        <end position="374"/>
    </location>
</feature>
<evidence type="ECO:0000259" key="9">
    <source>
        <dbReference type="SMART" id="SM00968"/>
    </source>
</evidence>
<dbReference type="GO" id="GO:0003677">
    <property type="term" value="F:DNA binding"/>
    <property type="evidence" value="ECO:0007669"/>
    <property type="project" value="UniProtKB-UniRule"/>
</dbReference>
<dbReference type="EMBL" id="JAJNCO010000001">
    <property type="protein sequence ID" value="MCD2109869.1"/>
    <property type="molecule type" value="Genomic_DNA"/>
</dbReference>
<dbReference type="SMART" id="SM00968">
    <property type="entry name" value="SMC_hinge"/>
    <property type="match status" value="1"/>
</dbReference>
<dbReference type="GO" id="GO:0006260">
    <property type="term" value="P:DNA replication"/>
    <property type="evidence" value="ECO:0007669"/>
    <property type="project" value="UniProtKB-UniRule"/>
</dbReference>
<dbReference type="GO" id="GO:0005737">
    <property type="term" value="C:cytoplasm"/>
    <property type="evidence" value="ECO:0007669"/>
    <property type="project" value="UniProtKB-SubCell"/>
</dbReference>
<evidence type="ECO:0000256" key="8">
    <source>
        <dbReference type="SAM" id="MobiDB-lite"/>
    </source>
</evidence>
<feature type="region of interest" description="Disordered" evidence="8">
    <location>
        <begin position="758"/>
        <end position="778"/>
    </location>
</feature>
<dbReference type="GO" id="GO:0005694">
    <property type="term" value="C:chromosome"/>
    <property type="evidence" value="ECO:0007669"/>
    <property type="project" value="InterPro"/>
</dbReference>
<keyword evidence="5 7" id="KW-0175">Coiled coil</keyword>
<gene>
    <name evidence="7 10" type="primary">smc</name>
    <name evidence="10" type="ORF">LQ384_02030</name>
</gene>
<evidence type="ECO:0000256" key="6">
    <source>
        <dbReference type="ARBA" id="ARBA00023125"/>
    </source>
</evidence>
<evidence type="ECO:0000313" key="11">
    <source>
        <dbReference type="Proteomes" id="UP001198630"/>
    </source>
</evidence>
<comment type="subunit">
    <text evidence="7">Homodimer.</text>
</comment>
<proteinExistence type="inferred from homology"/>
<dbReference type="SUPFAM" id="SSF52540">
    <property type="entry name" value="P-loop containing nucleoside triphosphate hydrolases"/>
    <property type="match status" value="1"/>
</dbReference>
<dbReference type="PANTHER" id="PTHR43977">
    <property type="entry name" value="STRUCTURAL MAINTENANCE OF CHROMOSOMES PROTEIN 3"/>
    <property type="match status" value="1"/>
</dbReference>
<keyword evidence="4 7" id="KW-0067">ATP-binding</keyword>
<dbReference type="GO" id="GO:0007062">
    <property type="term" value="P:sister chromatid cohesion"/>
    <property type="evidence" value="ECO:0007669"/>
    <property type="project" value="InterPro"/>
</dbReference>
<keyword evidence="6 7" id="KW-0238">DNA-binding</keyword>
<dbReference type="CDD" id="cd03278">
    <property type="entry name" value="ABC_SMC_barmotin"/>
    <property type="match status" value="2"/>
</dbReference>
<dbReference type="InterPro" id="IPR024704">
    <property type="entry name" value="SMC"/>
</dbReference>
<evidence type="ECO:0000256" key="4">
    <source>
        <dbReference type="ARBA" id="ARBA00022840"/>
    </source>
</evidence>
<keyword evidence="3 7" id="KW-0547">Nucleotide-binding</keyword>
<keyword evidence="2 7" id="KW-0963">Cytoplasm</keyword>
<comment type="caution">
    <text evidence="10">The sequence shown here is derived from an EMBL/GenBank/DDBJ whole genome shotgun (WGS) entry which is preliminary data.</text>
</comment>
<name>A0AAW4XAG4_RHORH</name>
<comment type="similarity">
    <text evidence="7">Belongs to the SMC family.</text>
</comment>
<evidence type="ECO:0000256" key="1">
    <source>
        <dbReference type="ARBA" id="ARBA00004496"/>
    </source>
</evidence>
<dbReference type="Gene3D" id="3.30.70.1620">
    <property type="match status" value="1"/>
</dbReference>
<comment type="domain">
    <text evidence="7">Contains large globular domains required for ATP hydrolysis at each terminus and a third globular domain forming a flexible hinge near the middle of the molecule. These domains are separated by coiled-coil structures.</text>
</comment>
<dbReference type="HAMAP" id="MF_01894">
    <property type="entry name" value="Smc_prok"/>
    <property type="match status" value="1"/>
</dbReference>
<feature type="binding site" evidence="7">
    <location>
        <begin position="32"/>
        <end position="39"/>
    </location>
    <ligand>
        <name>ATP</name>
        <dbReference type="ChEBI" id="CHEBI:30616"/>
    </ligand>
</feature>
<reference evidence="10" key="1">
    <citation type="submission" date="2021-11" db="EMBL/GenBank/DDBJ databases">
        <title>Development of a sustainable strategy for remediation of hydrocarbon-contaminated territories based on the waste exchange concept.</title>
        <authorList>
            <person name="Elkin A."/>
        </authorList>
    </citation>
    <scope>NUCLEOTIDE SEQUENCE</scope>
    <source>
        <strain evidence="10">IEGM 757</strain>
    </source>
</reference>
<dbReference type="PIRSF" id="PIRSF005719">
    <property type="entry name" value="SMC"/>
    <property type="match status" value="1"/>
</dbReference>
<accession>A0AAW4XAG4</accession>
<feature type="coiled-coil region" evidence="7">
    <location>
        <begin position="666"/>
        <end position="704"/>
    </location>
</feature>
<dbReference type="NCBIfam" id="TIGR02168">
    <property type="entry name" value="SMC_prok_B"/>
    <property type="match status" value="1"/>
</dbReference>
<evidence type="ECO:0000256" key="5">
    <source>
        <dbReference type="ARBA" id="ARBA00023054"/>
    </source>
</evidence>
<dbReference type="RefSeq" id="WP_230787552.1">
    <property type="nucleotide sequence ID" value="NZ_JAJNCO010000001.1"/>
</dbReference>
<dbReference type="Pfam" id="PF02463">
    <property type="entry name" value="SMC_N"/>
    <property type="match status" value="1"/>
</dbReference>
<evidence type="ECO:0000256" key="2">
    <source>
        <dbReference type="ARBA" id="ARBA00022490"/>
    </source>
</evidence>
<dbReference type="GO" id="GO:0030261">
    <property type="term" value="P:chromosome condensation"/>
    <property type="evidence" value="ECO:0007669"/>
    <property type="project" value="InterPro"/>
</dbReference>
<comment type="function">
    <text evidence="7">Required for chromosome condensation and partitioning.</text>
</comment>